<evidence type="ECO:0008006" key="3">
    <source>
        <dbReference type="Google" id="ProtNLM"/>
    </source>
</evidence>
<gene>
    <name evidence="2" type="ORF">MRBLWS13_002540</name>
</gene>
<keyword evidence="1" id="KW-1133">Transmembrane helix</keyword>
<proteinExistence type="predicted"/>
<feature type="transmembrane region" description="Helical" evidence="1">
    <location>
        <begin position="14"/>
        <end position="36"/>
    </location>
</feature>
<name>A0AAU6SDD1_9MICO</name>
<dbReference type="RefSeq" id="WP_349425727.1">
    <property type="nucleotide sequence ID" value="NZ_CP151632.1"/>
</dbReference>
<evidence type="ECO:0000313" key="2">
    <source>
        <dbReference type="EMBL" id="WZO34870.1"/>
    </source>
</evidence>
<protein>
    <recommendedName>
        <fullName evidence="3">DUF4175 domain-containing protein</fullName>
    </recommendedName>
</protein>
<sequence length="62" mass="6710">MYAALWRVLPGPGWVRVLILLVLIAAVLYGLLFYVFPWVSQFVNPQDVTVGLPAAPSGAPVS</sequence>
<keyword evidence="1" id="KW-0472">Membrane</keyword>
<dbReference type="AlphaFoldDB" id="A0AAU6SDD1"/>
<keyword evidence="1" id="KW-0812">Transmembrane</keyword>
<accession>A0AAU6SDD1</accession>
<reference evidence="2" key="1">
    <citation type="submission" date="2024-04" db="EMBL/GenBank/DDBJ databases">
        <authorList>
            <person name="Roder T."/>
            <person name="Oberhansli S."/>
            <person name="Kreuzer M."/>
        </authorList>
    </citation>
    <scope>NUCLEOTIDE SEQUENCE</scope>
    <source>
        <strain evidence="2">LWS13-1.2</strain>
    </source>
</reference>
<dbReference type="EMBL" id="CP151632">
    <property type="protein sequence ID" value="WZO34870.1"/>
    <property type="molecule type" value="Genomic_DNA"/>
</dbReference>
<evidence type="ECO:0000256" key="1">
    <source>
        <dbReference type="SAM" id="Phobius"/>
    </source>
</evidence>
<organism evidence="2">
    <name type="scientific">Microbacterium sp. LWS13-1.2</name>
    <dbReference type="NCBI Taxonomy" id="3135264"/>
    <lineage>
        <taxon>Bacteria</taxon>
        <taxon>Bacillati</taxon>
        <taxon>Actinomycetota</taxon>
        <taxon>Actinomycetes</taxon>
        <taxon>Micrococcales</taxon>
        <taxon>Microbacteriaceae</taxon>
        <taxon>Microbacterium</taxon>
    </lineage>
</organism>